<protein>
    <submittedName>
        <fullName evidence="4">Phosphatidylserine synthase</fullName>
    </submittedName>
</protein>
<organism evidence="4 5">
    <name type="scientific">Salinigranum rubrum</name>
    <dbReference type="NCBI Taxonomy" id="755307"/>
    <lineage>
        <taxon>Archaea</taxon>
        <taxon>Methanobacteriati</taxon>
        <taxon>Methanobacteriota</taxon>
        <taxon>Stenosarchaea group</taxon>
        <taxon>Halobacteria</taxon>
        <taxon>Halobacteriales</taxon>
        <taxon>Haloferacaceae</taxon>
        <taxon>Salinigranum</taxon>
    </lineage>
</organism>
<dbReference type="RefSeq" id="WP_103427426.1">
    <property type="nucleotide sequence ID" value="NZ_CP026309.1"/>
</dbReference>
<evidence type="ECO:0000256" key="2">
    <source>
        <dbReference type="RuleBase" id="RU003750"/>
    </source>
</evidence>
<dbReference type="InterPro" id="IPR048254">
    <property type="entry name" value="CDP_ALCOHOL_P_TRANSF_CS"/>
</dbReference>
<dbReference type="GO" id="GO:0008654">
    <property type="term" value="P:phospholipid biosynthetic process"/>
    <property type="evidence" value="ECO:0007669"/>
    <property type="project" value="InterPro"/>
</dbReference>
<dbReference type="GO" id="GO:0016020">
    <property type="term" value="C:membrane"/>
    <property type="evidence" value="ECO:0007669"/>
    <property type="project" value="InterPro"/>
</dbReference>
<dbReference type="EMBL" id="CP026309">
    <property type="protein sequence ID" value="AUV83737.1"/>
    <property type="molecule type" value="Genomic_DNA"/>
</dbReference>
<feature type="transmembrane region" description="Helical" evidence="3">
    <location>
        <begin position="121"/>
        <end position="140"/>
    </location>
</feature>
<dbReference type="OrthoDB" id="221913at2157"/>
<dbReference type="Pfam" id="PF01066">
    <property type="entry name" value="CDP-OH_P_transf"/>
    <property type="match status" value="1"/>
</dbReference>
<keyword evidence="1 2" id="KW-0808">Transferase</keyword>
<evidence type="ECO:0000256" key="1">
    <source>
        <dbReference type="ARBA" id="ARBA00022679"/>
    </source>
</evidence>
<proteinExistence type="inferred from homology"/>
<accession>A0A2I8VP82</accession>
<feature type="transmembrane region" description="Helical" evidence="3">
    <location>
        <begin position="94"/>
        <end position="115"/>
    </location>
</feature>
<dbReference type="GO" id="GO:0016780">
    <property type="term" value="F:phosphotransferase activity, for other substituted phosphate groups"/>
    <property type="evidence" value="ECO:0007669"/>
    <property type="project" value="InterPro"/>
</dbReference>
<dbReference type="GeneID" id="35594531"/>
<feature type="transmembrane region" description="Helical" evidence="3">
    <location>
        <begin position="152"/>
        <end position="173"/>
    </location>
</feature>
<keyword evidence="3" id="KW-1133">Transmembrane helix</keyword>
<comment type="similarity">
    <text evidence="2">Belongs to the CDP-alcohol phosphatidyltransferase class-I family.</text>
</comment>
<feature type="transmembrane region" description="Helical" evidence="3">
    <location>
        <begin position="210"/>
        <end position="230"/>
    </location>
</feature>
<dbReference type="InterPro" id="IPR000462">
    <property type="entry name" value="CDP-OH_P_trans"/>
</dbReference>
<dbReference type="PROSITE" id="PS00379">
    <property type="entry name" value="CDP_ALCOHOL_P_TRANSF"/>
    <property type="match status" value="1"/>
</dbReference>
<keyword evidence="5" id="KW-1185">Reference proteome</keyword>
<dbReference type="Proteomes" id="UP000236584">
    <property type="component" value="Chromosome"/>
</dbReference>
<evidence type="ECO:0000256" key="3">
    <source>
        <dbReference type="SAM" id="Phobius"/>
    </source>
</evidence>
<dbReference type="Gene3D" id="1.20.120.1760">
    <property type="match status" value="1"/>
</dbReference>
<evidence type="ECO:0000313" key="5">
    <source>
        <dbReference type="Proteomes" id="UP000236584"/>
    </source>
</evidence>
<evidence type="ECO:0000313" key="4">
    <source>
        <dbReference type="EMBL" id="AUV83737.1"/>
    </source>
</evidence>
<dbReference type="AlphaFoldDB" id="A0A2I8VP82"/>
<sequence>MSDENRSALEPVEGFDSRAERVVRSTAGENMLSRLNGADWLSLTALFWAWVAALLVISGEPNWGILAMFGGFLFDKADGYWARRQGVDSDFGRAIDSFIDVFVYLVTAALLYHTVLAPHPVVGAVVGFVVLLFGGLRLVRHNAEGFGDEGGTSYYVGTTVVHTNVVVLASYLLDAFVGAWNGWVAGVAVVAVCPLMTSRYKAYKTDLGHWLVGIGGAVSIALVLALEFGLV</sequence>
<feature type="transmembrane region" description="Helical" evidence="3">
    <location>
        <begin position="179"/>
        <end position="198"/>
    </location>
</feature>
<keyword evidence="3" id="KW-0472">Membrane</keyword>
<dbReference type="InterPro" id="IPR043130">
    <property type="entry name" value="CDP-OH_PTrfase_TM_dom"/>
</dbReference>
<name>A0A2I8VP82_9EURY</name>
<dbReference type="KEGG" id="srub:C2R22_20525"/>
<reference evidence="4 5" key="1">
    <citation type="submission" date="2018-01" db="EMBL/GenBank/DDBJ databases">
        <title>Complete genome sequence of Salinigranum rubrum GX10T, an extremely halophilic archaeon isolated from a marine solar saltern.</title>
        <authorList>
            <person name="Han S."/>
        </authorList>
    </citation>
    <scope>NUCLEOTIDE SEQUENCE [LARGE SCALE GENOMIC DNA]</scope>
    <source>
        <strain evidence="4 5">GX10</strain>
    </source>
</reference>
<keyword evidence="3" id="KW-0812">Transmembrane</keyword>
<gene>
    <name evidence="4" type="ORF">C2R22_20525</name>
</gene>